<organism evidence="1">
    <name type="scientific">hydrothermal vent metagenome</name>
    <dbReference type="NCBI Taxonomy" id="652676"/>
    <lineage>
        <taxon>unclassified sequences</taxon>
        <taxon>metagenomes</taxon>
        <taxon>ecological metagenomes</taxon>
    </lineage>
</organism>
<name>A0A3B0TJ18_9ZZZZ</name>
<dbReference type="AlphaFoldDB" id="A0A3B0TJ18"/>
<gene>
    <name evidence="1" type="ORF">MNBD_BACTEROID03-1169</name>
</gene>
<reference evidence="1" key="1">
    <citation type="submission" date="2018-06" db="EMBL/GenBank/DDBJ databases">
        <authorList>
            <person name="Zhirakovskaya E."/>
        </authorList>
    </citation>
    <scope>NUCLEOTIDE SEQUENCE</scope>
</reference>
<evidence type="ECO:0000313" key="1">
    <source>
        <dbReference type="EMBL" id="VAW12149.1"/>
    </source>
</evidence>
<proteinExistence type="predicted"/>
<sequence>MMGRNPLQPLKKKQVKNKINFFSNHIIVCGYGRNGMQAAERLRAYKKLSSL</sequence>
<dbReference type="EMBL" id="UOEL01000081">
    <property type="protein sequence ID" value="VAW12149.1"/>
    <property type="molecule type" value="Genomic_DNA"/>
</dbReference>
<dbReference type="Gene3D" id="3.40.50.720">
    <property type="entry name" value="NAD(P)-binding Rossmann-like Domain"/>
    <property type="match status" value="1"/>
</dbReference>
<protein>
    <submittedName>
        <fullName evidence="1">Uncharacterized protein</fullName>
    </submittedName>
</protein>
<accession>A0A3B0TJ18</accession>